<dbReference type="EMBL" id="JALHAT010000015">
    <property type="protein sequence ID" value="MCJ1961052.1"/>
    <property type="molecule type" value="Genomic_DNA"/>
</dbReference>
<keyword evidence="3" id="KW-1185">Reference proteome</keyword>
<organism evidence="2 3">
    <name type="scientific">Novosphingobium mangrovi</name>
    <name type="common">ex Hu et al. 2023</name>
    <dbReference type="NCBI Taxonomy" id="2930094"/>
    <lineage>
        <taxon>Bacteria</taxon>
        <taxon>Pseudomonadati</taxon>
        <taxon>Pseudomonadota</taxon>
        <taxon>Alphaproteobacteria</taxon>
        <taxon>Sphingomonadales</taxon>
        <taxon>Sphingomonadaceae</taxon>
        <taxon>Novosphingobium</taxon>
    </lineage>
</organism>
<evidence type="ECO:0000259" key="1">
    <source>
        <dbReference type="SMART" id="SM00901"/>
    </source>
</evidence>
<sequence length="233" mass="26345">MGMNGWGVVQQYMDALRQHGRNGSLYRGQPNKNWKIVPSVFRDGQRGIRDLDGLSLWKREAARFASPLPQDDVGWLILAQHYGIPTPLLDWSTSPLVGLFFACDGPEHRNEDGCVYRSRINNFKIIDYPRTISLFKTPDNEGFLYTEKPLLINAVGHNARSTAQDSFLSLHYDADTSKTEPIVIFEVQASLKRDTLLTLEKLGHTAERLYSDITRFADSFKGRLCGGVLPGWD</sequence>
<dbReference type="SMART" id="SM00901">
    <property type="entry name" value="FRG"/>
    <property type="match status" value="1"/>
</dbReference>
<dbReference type="InterPro" id="IPR014966">
    <property type="entry name" value="FRG-dom"/>
</dbReference>
<evidence type="ECO:0000313" key="3">
    <source>
        <dbReference type="Proteomes" id="UP001162802"/>
    </source>
</evidence>
<comment type="caution">
    <text evidence="2">The sequence shown here is derived from an EMBL/GenBank/DDBJ whole genome shotgun (WGS) entry which is preliminary data.</text>
</comment>
<accession>A0ABT0ACY4</accession>
<dbReference type="Proteomes" id="UP001162802">
    <property type="component" value="Unassembled WGS sequence"/>
</dbReference>
<dbReference type="Pfam" id="PF08867">
    <property type="entry name" value="FRG"/>
    <property type="match status" value="1"/>
</dbReference>
<feature type="domain" description="FRG" evidence="1">
    <location>
        <begin position="20"/>
        <end position="116"/>
    </location>
</feature>
<reference evidence="2" key="1">
    <citation type="submission" date="2022-03" db="EMBL/GenBank/DDBJ databases">
        <title>Identification of a novel bacterium isolated from mangrove sediments.</title>
        <authorList>
            <person name="Pan X."/>
        </authorList>
    </citation>
    <scope>NUCLEOTIDE SEQUENCE</scope>
    <source>
        <strain evidence="2">B2637</strain>
    </source>
</reference>
<evidence type="ECO:0000313" key="2">
    <source>
        <dbReference type="EMBL" id="MCJ1961052.1"/>
    </source>
</evidence>
<name>A0ABT0ACY4_9SPHN</name>
<gene>
    <name evidence="2" type="ORF">MTR65_10200</name>
</gene>
<proteinExistence type="predicted"/>
<protein>
    <submittedName>
        <fullName evidence="2">FRG domain-containing protein</fullName>
    </submittedName>
</protein>